<evidence type="ECO:0000313" key="4">
    <source>
        <dbReference type="EMBL" id="KAL3753889.1"/>
    </source>
</evidence>
<organism evidence="4 5">
    <name type="scientific">Eucalyptus globulus</name>
    <name type="common">Tasmanian blue gum</name>
    <dbReference type="NCBI Taxonomy" id="34317"/>
    <lineage>
        <taxon>Eukaryota</taxon>
        <taxon>Viridiplantae</taxon>
        <taxon>Streptophyta</taxon>
        <taxon>Embryophyta</taxon>
        <taxon>Tracheophyta</taxon>
        <taxon>Spermatophyta</taxon>
        <taxon>Magnoliopsida</taxon>
        <taxon>eudicotyledons</taxon>
        <taxon>Gunneridae</taxon>
        <taxon>Pentapetalae</taxon>
        <taxon>rosids</taxon>
        <taxon>malvids</taxon>
        <taxon>Myrtales</taxon>
        <taxon>Myrtaceae</taxon>
        <taxon>Myrtoideae</taxon>
        <taxon>Eucalypteae</taxon>
        <taxon>Eucalyptus</taxon>
    </lineage>
</organism>
<evidence type="ECO:0000259" key="3">
    <source>
        <dbReference type="Pfam" id="PF10551"/>
    </source>
</evidence>
<proteinExistence type="predicted"/>
<dbReference type="InterPro" id="IPR018289">
    <property type="entry name" value="MULE_transposase_dom"/>
</dbReference>
<evidence type="ECO:0008006" key="6">
    <source>
        <dbReference type="Google" id="ProtNLM"/>
    </source>
</evidence>
<dbReference type="InterPro" id="IPR004332">
    <property type="entry name" value="Transposase_MuDR"/>
</dbReference>
<feature type="chain" id="PRO_5044809083" description="Transposase MuDR plant domain-containing protein" evidence="1">
    <location>
        <begin position="21"/>
        <end position="408"/>
    </location>
</feature>
<dbReference type="PANTHER" id="PTHR31973">
    <property type="entry name" value="POLYPROTEIN, PUTATIVE-RELATED"/>
    <property type="match status" value="1"/>
</dbReference>
<feature type="signal peptide" evidence="1">
    <location>
        <begin position="1"/>
        <end position="20"/>
    </location>
</feature>
<dbReference type="Pfam" id="PF03108">
    <property type="entry name" value="DBD_Tnp_Mut"/>
    <property type="match status" value="1"/>
</dbReference>
<keyword evidence="5" id="KW-1185">Reference proteome</keyword>
<dbReference type="PROSITE" id="PS51257">
    <property type="entry name" value="PROKAR_LIPOPROTEIN"/>
    <property type="match status" value="1"/>
</dbReference>
<comment type="caution">
    <text evidence="4">The sequence shown here is derived from an EMBL/GenBank/DDBJ whole genome shotgun (WGS) entry which is preliminary data.</text>
</comment>
<sequence length="408" mass="46756">MKKGNLLTLFFIHFASGGGCEEVNYSISDIGCVEEDRFASIDLDELYKRNVSYVKGDHLTDMDMDVGDNSLYVDALVDNVDFLNISSQNEYTYPEFNAEIDMENPIFKLGMCFSNAKEFREAIRNYAIKNGRQVRFTKSAQNKLRVVCSEGCDWLIYASKVQGKHTLQVKTFNPVHTCNRVLCLPQVSTKWLANKYCDRLRNNPTWPGTSMKKIMESENVLKLSRSMVYRARALAMTMITGNGEEQFEMLRSYCQALLDDNSGSTRVYICLDALRRGFLKGCRRFVGFDGCHLSSGYKGILLAAVGIDANNKMYPFAWAVVRQETYKTWHWFISMIAEDLGITDPANSIYWTFLCDKQKGLVQALANIMAEVEHRFCLRHHYENFRLHHKGLELKKIGLEGYNGNWGM</sequence>
<dbReference type="EMBL" id="JBJKBG010000001">
    <property type="protein sequence ID" value="KAL3753889.1"/>
    <property type="molecule type" value="Genomic_DNA"/>
</dbReference>
<dbReference type="AlphaFoldDB" id="A0ABD3LQ31"/>
<evidence type="ECO:0000256" key="1">
    <source>
        <dbReference type="SAM" id="SignalP"/>
    </source>
</evidence>
<feature type="domain" description="Transposase MuDR plant" evidence="2">
    <location>
        <begin position="107"/>
        <end position="169"/>
    </location>
</feature>
<dbReference type="Proteomes" id="UP001634007">
    <property type="component" value="Unassembled WGS sequence"/>
</dbReference>
<evidence type="ECO:0000313" key="5">
    <source>
        <dbReference type="Proteomes" id="UP001634007"/>
    </source>
</evidence>
<evidence type="ECO:0000259" key="2">
    <source>
        <dbReference type="Pfam" id="PF03108"/>
    </source>
</evidence>
<feature type="domain" description="MULE transposase" evidence="3">
    <location>
        <begin position="286"/>
        <end position="384"/>
    </location>
</feature>
<protein>
    <recommendedName>
        <fullName evidence="6">Transposase MuDR plant domain-containing protein</fullName>
    </recommendedName>
</protein>
<reference evidence="4 5" key="1">
    <citation type="submission" date="2024-11" db="EMBL/GenBank/DDBJ databases">
        <title>Chromosome-level genome assembly of Eucalyptus globulus Labill. provides insights into its genome evolution.</title>
        <authorList>
            <person name="Li X."/>
        </authorList>
    </citation>
    <scope>NUCLEOTIDE SEQUENCE [LARGE SCALE GENOMIC DNA]</scope>
    <source>
        <strain evidence="4">CL2024</strain>
        <tissue evidence="4">Fresh tender leaves</tissue>
    </source>
</reference>
<accession>A0ABD3LQ31</accession>
<gene>
    <name evidence="4" type="ORF">ACJRO7_001174</name>
</gene>
<keyword evidence="1" id="KW-0732">Signal</keyword>
<dbReference type="Pfam" id="PF10551">
    <property type="entry name" value="MULE"/>
    <property type="match status" value="1"/>
</dbReference>
<dbReference type="PANTHER" id="PTHR31973:SF187">
    <property type="entry name" value="MUTATOR TRANSPOSASE MUDRA PROTEIN"/>
    <property type="match status" value="1"/>
</dbReference>
<name>A0ABD3LQ31_EUCGL</name>